<accession>A0A9D1CN09</accession>
<dbReference type="InterPro" id="IPR046335">
    <property type="entry name" value="LacI/GalR-like_sensor"/>
</dbReference>
<feature type="domain" description="HTH lacI-type" evidence="4">
    <location>
        <begin position="4"/>
        <end position="59"/>
    </location>
</feature>
<organism evidence="5 6">
    <name type="scientific">Candidatus Avoscillospira stercorigallinarum</name>
    <dbReference type="NCBI Taxonomy" id="2840708"/>
    <lineage>
        <taxon>Bacteria</taxon>
        <taxon>Bacillati</taxon>
        <taxon>Bacillota</taxon>
        <taxon>Clostridia</taxon>
        <taxon>Eubacteriales</taxon>
        <taxon>Oscillospiraceae</taxon>
        <taxon>Oscillospiraceae incertae sedis</taxon>
        <taxon>Candidatus Avoscillospira</taxon>
    </lineage>
</organism>
<dbReference type="Pfam" id="PF13377">
    <property type="entry name" value="Peripla_BP_3"/>
    <property type="match status" value="1"/>
</dbReference>
<dbReference type="PANTHER" id="PTHR30146">
    <property type="entry name" value="LACI-RELATED TRANSCRIPTIONAL REPRESSOR"/>
    <property type="match status" value="1"/>
</dbReference>
<dbReference type="PROSITE" id="PS50932">
    <property type="entry name" value="HTH_LACI_2"/>
    <property type="match status" value="1"/>
</dbReference>
<dbReference type="SUPFAM" id="SSF47413">
    <property type="entry name" value="lambda repressor-like DNA-binding domains"/>
    <property type="match status" value="1"/>
</dbReference>
<proteinExistence type="predicted"/>
<keyword evidence="1" id="KW-0805">Transcription regulation</keyword>
<dbReference type="Proteomes" id="UP000886874">
    <property type="component" value="Unassembled WGS sequence"/>
</dbReference>
<gene>
    <name evidence="5" type="ORF">IAA67_00855</name>
</gene>
<keyword evidence="3" id="KW-0804">Transcription</keyword>
<dbReference type="InterPro" id="IPR010982">
    <property type="entry name" value="Lambda_DNA-bd_dom_sf"/>
</dbReference>
<evidence type="ECO:0000313" key="5">
    <source>
        <dbReference type="EMBL" id="HIQ68872.1"/>
    </source>
</evidence>
<name>A0A9D1CN09_9FIRM</name>
<dbReference type="AlphaFoldDB" id="A0A9D1CN09"/>
<dbReference type="EMBL" id="DVFN01000014">
    <property type="protein sequence ID" value="HIQ68872.1"/>
    <property type="molecule type" value="Genomic_DNA"/>
</dbReference>
<dbReference type="Gene3D" id="3.40.50.2300">
    <property type="match status" value="2"/>
</dbReference>
<evidence type="ECO:0000256" key="1">
    <source>
        <dbReference type="ARBA" id="ARBA00023015"/>
    </source>
</evidence>
<sequence length="347" mass="37046">MANITAKDIAEKLGISTASVSVALNGKPGVSQATREKILAVAASMGYSLPKASSGDSRLVCFLLYADPAVAVAQESSFSTFVLKGVEDTAKELGYRVLIRYAYAGRDLAAQLEDILDDLAGLLILGTDLTAARRSQLASLPLPAVVVDNFLFSGYVDCVGNDNLFGAKSAVSYLIDRGHRSFGYLRARQRTANFDDREAGVHLALQEHLPGAALTVVDVDIAADRAYEDLRRWLESQPDLPDALFAENDVVAAAAIRALRAAGIAVPEAVSVMGFDDIPVCELVEPTLTTVHSFKETLGREAVGLLHRRITQGFSPAQVQAAGAIKLSLSTRIVPRDSVAQRPVRPN</sequence>
<dbReference type="SMART" id="SM00354">
    <property type="entry name" value="HTH_LACI"/>
    <property type="match status" value="1"/>
</dbReference>
<evidence type="ECO:0000256" key="2">
    <source>
        <dbReference type="ARBA" id="ARBA00023125"/>
    </source>
</evidence>
<comment type="caution">
    <text evidence="5">The sequence shown here is derived from an EMBL/GenBank/DDBJ whole genome shotgun (WGS) entry which is preliminary data.</text>
</comment>
<dbReference type="Gene3D" id="1.10.260.40">
    <property type="entry name" value="lambda repressor-like DNA-binding domains"/>
    <property type="match status" value="1"/>
</dbReference>
<dbReference type="InterPro" id="IPR000843">
    <property type="entry name" value="HTH_LacI"/>
</dbReference>
<reference evidence="5" key="2">
    <citation type="journal article" date="2021" name="PeerJ">
        <title>Extensive microbial diversity within the chicken gut microbiome revealed by metagenomics and culture.</title>
        <authorList>
            <person name="Gilroy R."/>
            <person name="Ravi A."/>
            <person name="Getino M."/>
            <person name="Pursley I."/>
            <person name="Horton D.L."/>
            <person name="Alikhan N.F."/>
            <person name="Baker D."/>
            <person name="Gharbi K."/>
            <person name="Hall N."/>
            <person name="Watson M."/>
            <person name="Adriaenssens E.M."/>
            <person name="Foster-Nyarko E."/>
            <person name="Jarju S."/>
            <person name="Secka A."/>
            <person name="Antonio M."/>
            <person name="Oren A."/>
            <person name="Chaudhuri R.R."/>
            <person name="La Ragione R."/>
            <person name="Hildebrand F."/>
            <person name="Pallen M.J."/>
        </authorList>
    </citation>
    <scope>NUCLEOTIDE SEQUENCE</scope>
    <source>
        <strain evidence="5">ChiSjej2B20-13462</strain>
    </source>
</reference>
<evidence type="ECO:0000259" key="4">
    <source>
        <dbReference type="PROSITE" id="PS50932"/>
    </source>
</evidence>
<evidence type="ECO:0000256" key="3">
    <source>
        <dbReference type="ARBA" id="ARBA00023163"/>
    </source>
</evidence>
<dbReference type="InterPro" id="IPR028082">
    <property type="entry name" value="Peripla_BP_I"/>
</dbReference>
<dbReference type="PANTHER" id="PTHR30146:SF109">
    <property type="entry name" value="HTH-TYPE TRANSCRIPTIONAL REGULATOR GALS"/>
    <property type="match status" value="1"/>
</dbReference>
<dbReference type="CDD" id="cd01392">
    <property type="entry name" value="HTH_LacI"/>
    <property type="match status" value="1"/>
</dbReference>
<keyword evidence="2 5" id="KW-0238">DNA-binding</keyword>
<protein>
    <submittedName>
        <fullName evidence="5">LacI family DNA-binding transcriptional regulator</fullName>
    </submittedName>
</protein>
<dbReference type="GO" id="GO:0003700">
    <property type="term" value="F:DNA-binding transcription factor activity"/>
    <property type="evidence" value="ECO:0007669"/>
    <property type="project" value="TreeGrafter"/>
</dbReference>
<evidence type="ECO:0000313" key="6">
    <source>
        <dbReference type="Proteomes" id="UP000886874"/>
    </source>
</evidence>
<dbReference type="GO" id="GO:0000976">
    <property type="term" value="F:transcription cis-regulatory region binding"/>
    <property type="evidence" value="ECO:0007669"/>
    <property type="project" value="TreeGrafter"/>
</dbReference>
<dbReference type="Pfam" id="PF00356">
    <property type="entry name" value="LacI"/>
    <property type="match status" value="1"/>
</dbReference>
<dbReference type="SUPFAM" id="SSF53822">
    <property type="entry name" value="Periplasmic binding protein-like I"/>
    <property type="match status" value="1"/>
</dbReference>
<reference evidence="5" key="1">
    <citation type="submission" date="2020-10" db="EMBL/GenBank/DDBJ databases">
        <authorList>
            <person name="Gilroy R."/>
        </authorList>
    </citation>
    <scope>NUCLEOTIDE SEQUENCE</scope>
    <source>
        <strain evidence="5">ChiSjej2B20-13462</strain>
    </source>
</reference>